<dbReference type="PANTHER" id="PTHR39425:SF1">
    <property type="entry name" value="CYTOCHROME C7-LIKE DOMAIN-CONTAINING PROTEIN"/>
    <property type="match status" value="1"/>
</dbReference>
<keyword evidence="7" id="KW-1133">Transmembrane helix</keyword>
<dbReference type="Proteomes" id="UP000295781">
    <property type="component" value="Chromosome"/>
</dbReference>
<proteinExistence type="predicted"/>
<dbReference type="GO" id="GO:0009055">
    <property type="term" value="F:electron transfer activity"/>
    <property type="evidence" value="ECO:0007669"/>
    <property type="project" value="InterPro"/>
</dbReference>
<accession>A0A4P2QA99</accession>
<protein>
    <submittedName>
        <fullName evidence="9">Cytochrome C</fullName>
    </submittedName>
</protein>
<feature type="binding site" description="axial binding residue" evidence="6">
    <location>
        <position position="59"/>
    </location>
    <ligand>
        <name>heme c</name>
        <dbReference type="ChEBI" id="CHEBI:61717"/>
        <label>1</label>
    </ligand>
    <ligandPart>
        <name>Fe</name>
        <dbReference type="ChEBI" id="CHEBI:18248"/>
    </ligandPart>
</feature>
<reference evidence="9 10" key="1">
    <citation type="submission" date="2015-09" db="EMBL/GenBank/DDBJ databases">
        <title>Sorangium comparison.</title>
        <authorList>
            <person name="Zaburannyi N."/>
            <person name="Bunk B."/>
            <person name="Overmann J."/>
            <person name="Mueller R."/>
        </authorList>
    </citation>
    <scope>NUCLEOTIDE SEQUENCE [LARGE SCALE GENOMIC DNA]</scope>
    <source>
        <strain evidence="9 10">So ceGT47</strain>
    </source>
</reference>
<dbReference type="AlphaFoldDB" id="A0A4P2QA99"/>
<dbReference type="GO" id="GO:0046872">
    <property type="term" value="F:metal ion binding"/>
    <property type="evidence" value="ECO:0007669"/>
    <property type="project" value="UniProtKB-KW"/>
</dbReference>
<evidence type="ECO:0000313" key="10">
    <source>
        <dbReference type="Proteomes" id="UP000295781"/>
    </source>
</evidence>
<dbReference type="OrthoDB" id="9814800at2"/>
<dbReference type="CDD" id="cd08168">
    <property type="entry name" value="Cytochrom_C3"/>
    <property type="match status" value="1"/>
</dbReference>
<keyword evidence="3 6" id="KW-0479">Metal-binding</keyword>
<evidence type="ECO:0000256" key="7">
    <source>
        <dbReference type="SAM" id="Phobius"/>
    </source>
</evidence>
<dbReference type="Pfam" id="PF02085">
    <property type="entry name" value="Cytochrom_CIII"/>
    <property type="match status" value="1"/>
</dbReference>
<dbReference type="EMBL" id="CP012670">
    <property type="protein sequence ID" value="AUX26186.1"/>
    <property type="molecule type" value="Genomic_DNA"/>
</dbReference>
<dbReference type="InterPro" id="IPR020942">
    <property type="entry name" value="Cyt_c_III_dom"/>
</dbReference>
<dbReference type="InterPro" id="IPR036280">
    <property type="entry name" value="Multihaem_cyt_sf"/>
</dbReference>
<feature type="binding site" description="axial binding residue" evidence="6">
    <location>
        <position position="70"/>
    </location>
    <ligand>
        <name>heme c</name>
        <dbReference type="ChEBI" id="CHEBI:61717"/>
        <label>1</label>
    </ligand>
    <ligandPart>
        <name>Fe</name>
        <dbReference type="ChEBI" id="CHEBI:18248"/>
    </ligandPart>
</feature>
<feature type="binding site" description="axial binding residue" evidence="6">
    <location>
        <position position="71"/>
    </location>
    <ligand>
        <name>heme c</name>
        <dbReference type="ChEBI" id="CHEBI:61717"/>
        <label>1</label>
    </ligand>
    <ligandPart>
        <name>Fe</name>
        <dbReference type="ChEBI" id="CHEBI:18248"/>
    </ligandPart>
</feature>
<keyword evidence="7" id="KW-0812">Transmembrane</keyword>
<keyword evidence="1" id="KW-0813">Transport</keyword>
<keyword evidence="7" id="KW-0472">Membrane</keyword>
<feature type="binding site" description="axial binding residue" evidence="6">
    <location>
        <position position="88"/>
    </location>
    <ligand>
        <name>heme c</name>
        <dbReference type="ChEBI" id="CHEBI:61717"/>
        <label>1</label>
    </ligand>
    <ligandPart>
        <name>Fe</name>
        <dbReference type="ChEBI" id="CHEBI:18248"/>
    </ligandPart>
</feature>
<feature type="binding site" description="covalent" evidence="6">
    <location>
        <position position="67"/>
    </location>
    <ligand>
        <name>heme c</name>
        <dbReference type="ChEBI" id="CHEBI:61717"/>
        <label>1</label>
    </ligand>
</feature>
<dbReference type="InterPro" id="IPR002322">
    <property type="entry name" value="Cyt_c_III"/>
</dbReference>
<evidence type="ECO:0000256" key="2">
    <source>
        <dbReference type="ARBA" id="ARBA00022617"/>
    </source>
</evidence>
<dbReference type="SUPFAM" id="SSF48695">
    <property type="entry name" value="Multiheme cytochromes"/>
    <property type="match status" value="1"/>
</dbReference>
<evidence type="ECO:0000256" key="1">
    <source>
        <dbReference type="ARBA" id="ARBA00022448"/>
    </source>
</evidence>
<organism evidence="9 10">
    <name type="scientific">Sorangium cellulosum</name>
    <name type="common">Polyangium cellulosum</name>
    <dbReference type="NCBI Taxonomy" id="56"/>
    <lineage>
        <taxon>Bacteria</taxon>
        <taxon>Pseudomonadati</taxon>
        <taxon>Myxococcota</taxon>
        <taxon>Polyangia</taxon>
        <taxon>Polyangiales</taxon>
        <taxon>Polyangiaceae</taxon>
        <taxon>Sorangium</taxon>
    </lineage>
</organism>
<keyword evidence="4" id="KW-0249">Electron transport</keyword>
<gene>
    <name evidence="9" type="ORF">SOCEGT47_067470</name>
</gene>
<evidence type="ECO:0000259" key="8">
    <source>
        <dbReference type="Pfam" id="PF02085"/>
    </source>
</evidence>
<feature type="domain" description="Class III cytochrome C" evidence="8">
    <location>
        <begin position="47"/>
        <end position="101"/>
    </location>
</feature>
<evidence type="ECO:0000256" key="5">
    <source>
        <dbReference type="ARBA" id="ARBA00023004"/>
    </source>
</evidence>
<keyword evidence="2 6" id="KW-0349">Heme</keyword>
<evidence type="ECO:0000256" key="4">
    <source>
        <dbReference type="ARBA" id="ARBA00022982"/>
    </source>
</evidence>
<dbReference type="PANTHER" id="PTHR39425">
    <property type="entry name" value="LIPOPROTEIN CYTOCHROME C"/>
    <property type="match status" value="1"/>
</dbReference>
<feature type="transmembrane region" description="Helical" evidence="7">
    <location>
        <begin position="12"/>
        <end position="36"/>
    </location>
</feature>
<evidence type="ECO:0000256" key="3">
    <source>
        <dbReference type="ARBA" id="ARBA00022723"/>
    </source>
</evidence>
<feature type="binding site" description="axial binding residue" evidence="6">
    <location>
        <position position="56"/>
    </location>
    <ligand>
        <name>heme c</name>
        <dbReference type="ChEBI" id="CHEBI:61717"/>
        <label>1</label>
    </ligand>
    <ligandPart>
        <name>Fe</name>
        <dbReference type="ChEBI" id="CHEBI:18248"/>
    </ligandPart>
</feature>
<feature type="binding site" description="axial binding residue" evidence="6">
    <location>
        <position position="121"/>
    </location>
    <ligand>
        <name>heme c</name>
        <dbReference type="ChEBI" id="CHEBI:61717"/>
        <label>1</label>
    </ligand>
    <ligandPart>
        <name>Fe</name>
        <dbReference type="ChEBI" id="CHEBI:18248"/>
    </ligandPart>
</feature>
<sequence>MARFLFPRWANKVVPMGLLFGVLPLGAAVIGGFWYYGTNKHVEVGYQPDQPVDYSHKLHAGDLGMDCRYCHNTVEVSGFAAVPPTETCMNCHAKVRRDSEKLLLVQESWATDQPIPWVRVHNLPDYAYFDHSAHLAAGVGCVSCHGRVDQMHKVRQVQPLSMGWCLDCHRNPGPHLRDPADVTKMDMAPSAAVVAGAGAPPPNAEPYDDRVPAVTTSGRQVQAPLHCSGCHR</sequence>
<dbReference type="GO" id="GO:0020037">
    <property type="term" value="F:heme binding"/>
    <property type="evidence" value="ECO:0007669"/>
    <property type="project" value="InterPro"/>
</dbReference>
<name>A0A4P2QA99_SORCE</name>
<dbReference type="PRINTS" id="PR00609">
    <property type="entry name" value="CYTOCHROMEC3"/>
</dbReference>
<evidence type="ECO:0000313" key="9">
    <source>
        <dbReference type="EMBL" id="AUX26186.1"/>
    </source>
</evidence>
<comment type="cofactor">
    <cofactor evidence="6">
        <name>heme c</name>
        <dbReference type="ChEBI" id="CHEBI:61717"/>
    </cofactor>
    <text evidence="6">Binds 4 heme c groups covalently per monomer.</text>
</comment>
<dbReference type="Gene3D" id="3.90.10.10">
    <property type="entry name" value="Cytochrome C3"/>
    <property type="match status" value="2"/>
</dbReference>
<keyword evidence="5 6" id="KW-0408">Iron</keyword>
<evidence type="ECO:0000256" key="6">
    <source>
        <dbReference type="PIRSR" id="PIRSR602322-1"/>
    </source>
</evidence>